<protein>
    <submittedName>
        <fullName evidence="6">CMP-sialic acid transporter</fullName>
    </submittedName>
</protein>
<keyword evidence="7" id="KW-1185">Reference proteome</keyword>
<evidence type="ECO:0000256" key="4">
    <source>
        <dbReference type="ARBA" id="ARBA00023136"/>
    </source>
</evidence>
<reference evidence="6 7" key="1">
    <citation type="submission" date="2013-07" db="EMBL/GenBank/DDBJ databases">
        <authorList>
            <person name="Stoco P.H."/>
            <person name="Wagner G."/>
            <person name="Gerber A."/>
            <person name="Zaha A."/>
            <person name="Thompson C."/>
            <person name="Bartholomeu D.C."/>
            <person name="Luckemeyer D.D."/>
            <person name="Bahia D."/>
            <person name="Loreto E."/>
            <person name="Prestes E.B."/>
            <person name="Lima F.M."/>
            <person name="Rodrigues-Luiz G."/>
            <person name="Vallejo G.A."/>
            <person name="Filho J.F."/>
            <person name="Monteiro K.M."/>
            <person name="Tyler K.M."/>
            <person name="de Almeida L.G."/>
            <person name="Ortiz M.F."/>
            <person name="Siervo M.A."/>
            <person name="de Moraes M.H."/>
            <person name="Cunha O.L."/>
            <person name="Mendonca-Neto R."/>
            <person name="Silva R."/>
            <person name="Teixeira S.M."/>
            <person name="Murta S.M."/>
            <person name="Sincero T.C."/>
            <person name="Mendes T.A."/>
            <person name="Urmenyi T.P."/>
            <person name="Silva V.G."/>
            <person name="da Rocha W.D."/>
            <person name="Andersson B."/>
            <person name="Romanha A.J."/>
            <person name="Steindel M."/>
            <person name="de Vasconcelos A.T."/>
            <person name="Grisard E.C."/>
        </authorList>
    </citation>
    <scope>NUCLEOTIDE SEQUENCE [LARGE SCALE GENOMIC DNA]</scope>
    <source>
        <strain evidence="6 7">SC58</strain>
    </source>
</reference>
<feature type="transmembrane region" description="Helical" evidence="5">
    <location>
        <begin position="6"/>
        <end position="29"/>
    </location>
</feature>
<keyword evidence="4 5" id="KW-0472">Membrane</keyword>
<feature type="transmembrane region" description="Helical" evidence="5">
    <location>
        <begin position="163"/>
        <end position="185"/>
    </location>
</feature>
<evidence type="ECO:0000256" key="1">
    <source>
        <dbReference type="ARBA" id="ARBA00004141"/>
    </source>
</evidence>
<sequence>MQRPTLFLICAWVHAFCSVKLFFLSLLAFQNAAAVLLMSYTQQQHLAARAERFTVTHVVLMQEVTKLIASLVWCAVDVYRFVGAHEVDMNAEEAVVKVLDETWQHPTRVVIGKAALVPTYSSLSENLHHKDEVADGSDRVYLTSVEKWSVCKRRFFSELFHQSALWMLLPAALYSLQNCCIYLALANIEPTLFQVTYQSRIFITLLFMVCFMKRTFLLRQWLAIVLLALGVTAAQLGSRVSAASKQSPVGTFKGECVIGVAATVVSSTMSSAASVLMEAFFKSTSISMRSFTSTKNVHLSFYSALYIAVLQLLSDGGRAFTELRRTGLTDSVGAYFRGFDYLVWMLVLVQSVGGLLVAVVLRYSDNIMRTFASGVSLMLSGFCSSYLYSFLPSTLFLIGNVASIVAIMMYNC</sequence>
<dbReference type="AlphaFoldDB" id="A0A061IXJ8"/>
<organism evidence="6 7">
    <name type="scientific">Trypanosoma rangeli SC58</name>
    <dbReference type="NCBI Taxonomy" id="429131"/>
    <lineage>
        <taxon>Eukaryota</taxon>
        <taxon>Discoba</taxon>
        <taxon>Euglenozoa</taxon>
        <taxon>Kinetoplastea</taxon>
        <taxon>Metakinetoplastina</taxon>
        <taxon>Trypanosomatida</taxon>
        <taxon>Trypanosomatidae</taxon>
        <taxon>Trypanosoma</taxon>
        <taxon>Herpetosoma</taxon>
    </lineage>
</organism>
<name>A0A061IXJ8_TRYRA</name>
<dbReference type="PANTHER" id="PTHR10231">
    <property type="entry name" value="NUCLEOTIDE-SUGAR TRANSMEMBRANE TRANSPORTER"/>
    <property type="match status" value="1"/>
</dbReference>
<dbReference type="Proteomes" id="UP000031737">
    <property type="component" value="Unassembled WGS sequence"/>
</dbReference>
<comment type="subcellular location">
    <subcellularLocation>
        <location evidence="1">Membrane</location>
        <topology evidence="1">Multi-pass membrane protein</topology>
    </subcellularLocation>
</comment>
<dbReference type="GO" id="GO:0015165">
    <property type="term" value="F:pyrimidine nucleotide-sugar transmembrane transporter activity"/>
    <property type="evidence" value="ECO:0007669"/>
    <property type="project" value="InterPro"/>
</dbReference>
<dbReference type="Pfam" id="PF04142">
    <property type="entry name" value="Nuc_sug_transp"/>
    <property type="match status" value="1"/>
</dbReference>
<dbReference type="VEuPathDB" id="TriTrypDB:TRSC58_04901"/>
<accession>A0A061IXJ8</accession>
<feature type="transmembrane region" description="Helical" evidence="5">
    <location>
        <begin position="301"/>
        <end position="321"/>
    </location>
</feature>
<dbReference type="GO" id="GO:0000139">
    <property type="term" value="C:Golgi membrane"/>
    <property type="evidence" value="ECO:0007669"/>
    <property type="project" value="InterPro"/>
</dbReference>
<evidence type="ECO:0000256" key="5">
    <source>
        <dbReference type="SAM" id="Phobius"/>
    </source>
</evidence>
<feature type="transmembrane region" description="Helical" evidence="5">
    <location>
        <begin position="257"/>
        <end position="281"/>
    </location>
</feature>
<keyword evidence="2 5" id="KW-0812">Transmembrane</keyword>
<dbReference type="NCBIfam" id="TIGR00803">
    <property type="entry name" value="nst"/>
    <property type="match status" value="1"/>
</dbReference>
<proteinExistence type="predicted"/>
<keyword evidence="3 5" id="KW-1133">Transmembrane helix</keyword>
<evidence type="ECO:0000256" key="2">
    <source>
        <dbReference type="ARBA" id="ARBA00022692"/>
    </source>
</evidence>
<evidence type="ECO:0000313" key="6">
    <source>
        <dbReference type="EMBL" id="ESL07409.1"/>
    </source>
</evidence>
<evidence type="ECO:0000256" key="3">
    <source>
        <dbReference type="ARBA" id="ARBA00022989"/>
    </source>
</evidence>
<feature type="transmembrane region" description="Helical" evidence="5">
    <location>
        <begin position="394"/>
        <end position="411"/>
    </location>
</feature>
<dbReference type="InterPro" id="IPR007271">
    <property type="entry name" value="Nuc_sug_transpt"/>
</dbReference>
<gene>
    <name evidence="6" type="ORF">TRSC58_04901</name>
</gene>
<feature type="transmembrane region" description="Helical" evidence="5">
    <location>
        <begin position="218"/>
        <end position="237"/>
    </location>
</feature>
<dbReference type="SUPFAM" id="SSF103481">
    <property type="entry name" value="Multidrug resistance efflux transporter EmrE"/>
    <property type="match status" value="1"/>
</dbReference>
<evidence type="ECO:0000313" key="7">
    <source>
        <dbReference type="Proteomes" id="UP000031737"/>
    </source>
</evidence>
<dbReference type="EMBL" id="AUPL01004901">
    <property type="protein sequence ID" value="ESL07409.1"/>
    <property type="molecule type" value="Genomic_DNA"/>
</dbReference>
<comment type="caution">
    <text evidence="6">The sequence shown here is derived from an EMBL/GenBank/DDBJ whole genome shotgun (WGS) entry which is preliminary data.</text>
</comment>
<feature type="transmembrane region" description="Helical" evidence="5">
    <location>
        <begin position="341"/>
        <end position="363"/>
    </location>
</feature>
<dbReference type="InterPro" id="IPR037185">
    <property type="entry name" value="EmrE-like"/>
</dbReference>
<dbReference type="OrthoDB" id="408493at2759"/>